<dbReference type="SMR" id="A0A8T3B0X0"/>
<proteinExistence type="predicted"/>
<sequence>MPNERCTLVGFNIGRPFNHSLFAPDLAPIYGPCHSRKSINRALILHKREIQARERRREEKEEFLLDSRRTTAEPRRTTAGPPQESRRTTAGPPQNLAGPPQNLAGPPP</sequence>
<feature type="compositionally biased region" description="Basic and acidic residues" evidence="1">
    <location>
        <begin position="52"/>
        <end position="76"/>
    </location>
</feature>
<reference evidence="2" key="1">
    <citation type="journal article" date="2022" name="Front. Genet.">
        <title>Chromosome-Scale Assembly of the Dendrobium nobile Genome Provides Insights Into the Molecular Mechanism of the Biosynthesis of the Medicinal Active Ingredient of Dendrobium.</title>
        <authorList>
            <person name="Xu Q."/>
            <person name="Niu S.-C."/>
            <person name="Li K.-L."/>
            <person name="Zheng P.-J."/>
            <person name="Zhang X.-J."/>
            <person name="Jia Y."/>
            <person name="Liu Y."/>
            <person name="Niu Y.-X."/>
            <person name="Yu L.-H."/>
            <person name="Chen D.-F."/>
            <person name="Zhang G.-Q."/>
        </authorList>
    </citation>
    <scope>NUCLEOTIDE SEQUENCE</scope>
    <source>
        <tissue evidence="2">Leaf</tissue>
    </source>
</reference>
<feature type="region of interest" description="Disordered" evidence="1">
    <location>
        <begin position="52"/>
        <end position="108"/>
    </location>
</feature>
<evidence type="ECO:0000313" key="2">
    <source>
        <dbReference type="EMBL" id="KAI0502017.1"/>
    </source>
</evidence>
<organism evidence="2 3">
    <name type="scientific">Dendrobium nobile</name>
    <name type="common">Orchid</name>
    <dbReference type="NCBI Taxonomy" id="94219"/>
    <lineage>
        <taxon>Eukaryota</taxon>
        <taxon>Viridiplantae</taxon>
        <taxon>Streptophyta</taxon>
        <taxon>Embryophyta</taxon>
        <taxon>Tracheophyta</taxon>
        <taxon>Spermatophyta</taxon>
        <taxon>Magnoliopsida</taxon>
        <taxon>Liliopsida</taxon>
        <taxon>Asparagales</taxon>
        <taxon>Orchidaceae</taxon>
        <taxon>Epidendroideae</taxon>
        <taxon>Malaxideae</taxon>
        <taxon>Dendrobiinae</taxon>
        <taxon>Dendrobium</taxon>
    </lineage>
</organism>
<dbReference type="EMBL" id="JAGYWB010000012">
    <property type="protein sequence ID" value="KAI0502017.1"/>
    <property type="molecule type" value="Genomic_DNA"/>
</dbReference>
<comment type="caution">
    <text evidence="2">The sequence shown here is derived from an EMBL/GenBank/DDBJ whole genome shotgun (WGS) entry which is preliminary data.</text>
</comment>
<accession>A0A8T3B0X0</accession>
<gene>
    <name evidence="2" type="ORF">KFK09_016962</name>
</gene>
<name>A0A8T3B0X0_DENNO</name>
<evidence type="ECO:0000256" key="1">
    <source>
        <dbReference type="SAM" id="MobiDB-lite"/>
    </source>
</evidence>
<dbReference type="AlphaFoldDB" id="A0A8T3B0X0"/>
<protein>
    <submittedName>
        <fullName evidence="2">Uncharacterized protein</fullName>
    </submittedName>
</protein>
<evidence type="ECO:0000313" key="3">
    <source>
        <dbReference type="Proteomes" id="UP000829196"/>
    </source>
</evidence>
<dbReference type="Proteomes" id="UP000829196">
    <property type="component" value="Unassembled WGS sequence"/>
</dbReference>
<keyword evidence="3" id="KW-1185">Reference proteome</keyword>